<evidence type="ECO:0000313" key="1">
    <source>
        <dbReference type="EMBL" id="EHP87197.1"/>
    </source>
</evidence>
<dbReference type="InterPro" id="IPR036291">
    <property type="entry name" value="NAD(P)-bd_dom_sf"/>
</dbReference>
<feature type="non-terminal residue" evidence="1">
    <location>
        <position position="46"/>
    </location>
</feature>
<dbReference type="AlphaFoldDB" id="H1KSM4"/>
<comment type="caution">
    <text evidence="1">The sequence shown here is derived from an EMBL/GenBank/DDBJ whole genome shotgun (WGS) entry which is preliminary data.</text>
</comment>
<gene>
    <name evidence="1" type="ORF">MetexDRAFT_5637</name>
</gene>
<evidence type="ECO:0000313" key="2">
    <source>
        <dbReference type="Proteomes" id="UP000004382"/>
    </source>
</evidence>
<proteinExistence type="predicted"/>
<protein>
    <submittedName>
        <fullName evidence="1">Short-chain dehydrogenase/reductase SDR</fullName>
    </submittedName>
</protein>
<name>H1KSM4_METEX</name>
<dbReference type="SUPFAM" id="SSF51735">
    <property type="entry name" value="NAD(P)-binding Rossmann-fold domains"/>
    <property type="match status" value="1"/>
</dbReference>
<dbReference type="EMBL" id="AGJK01000282">
    <property type="protein sequence ID" value="EHP87197.1"/>
    <property type="molecule type" value="Genomic_DNA"/>
</dbReference>
<dbReference type="Gene3D" id="3.40.50.720">
    <property type="entry name" value="NAD(P)-binding Rossmann-like Domain"/>
    <property type="match status" value="1"/>
</dbReference>
<accession>H1KSM4</accession>
<sequence>MARHPWTAADIPSQAGRRAVVTGASAGLGFETARALAGAGAAVVLA</sequence>
<reference evidence="1 2" key="1">
    <citation type="submission" date="2011-09" db="EMBL/GenBank/DDBJ databases">
        <title>The draft genome of Methylobacterium extorquens DSM 13060.</title>
        <authorList>
            <consortium name="US DOE Joint Genome Institute (JGI-PGF)"/>
            <person name="Lucas S."/>
            <person name="Han J."/>
            <person name="Lapidus A."/>
            <person name="Cheng J.-F."/>
            <person name="Goodwin L."/>
            <person name="Pitluck S."/>
            <person name="Peters L."/>
            <person name="Land M.L."/>
            <person name="Hauser L."/>
            <person name="Koskimaki J."/>
            <person name="Halonen O."/>
            <person name="Pirttila A."/>
            <person name="Frank C."/>
            <person name="Woyke T.J."/>
        </authorList>
    </citation>
    <scope>NUCLEOTIDE SEQUENCE [LARGE SCALE GENOMIC DNA]</scope>
    <source>
        <strain evidence="1 2">DSM 13060</strain>
    </source>
</reference>
<dbReference type="Proteomes" id="UP000004382">
    <property type="component" value="Unassembled WGS sequence"/>
</dbReference>
<organism evidence="1 2">
    <name type="scientific">Methylorubrum extorquens DSM 13060</name>
    <dbReference type="NCBI Taxonomy" id="882800"/>
    <lineage>
        <taxon>Bacteria</taxon>
        <taxon>Pseudomonadati</taxon>
        <taxon>Pseudomonadota</taxon>
        <taxon>Alphaproteobacteria</taxon>
        <taxon>Hyphomicrobiales</taxon>
        <taxon>Methylobacteriaceae</taxon>
        <taxon>Methylorubrum</taxon>
    </lineage>
</organism>